<evidence type="ECO:0000256" key="1">
    <source>
        <dbReference type="SAM" id="Coils"/>
    </source>
</evidence>
<dbReference type="InterPro" id="IPR052811">
    <property type="entry name" value="Glucose_resp_signaling"/>
</dbReference>
<dbReference type="EMBL" id="JAEUBD010001504">
    <property type="protein sequence ID" value="KAH3659565.1"/>
    <property type="molecule type" value="Genomic_DNA"/>
</dbReference>
<keyword evidence="4" id="KW-1185">Reference proteome</keyword>
<feature type="coiled-coil region" evidence="1">
    <location>
        <begin position="178"/>
        <end position="205"/>
    </location>
</feature>
<sequence length="1062" mass="124884">MDSAKDPYFNKYVFEYFVRVQLLYDDEFRTRKVAEIESIPKQPKISTKKLHLNFGNRDEVLNRQFVDELKALQAYKEIALNPYTRKLLHGFHSKYTKELKHWDVNSILDNFDHFIADTLTKDPEVYYISRIQMIDMLLLCKASDAQRSKLLTRRSKVLSESFTVAPDIRDPKYREAIMKAFRVTNEQLESKIKDLRISLNKADVVQYLNSDASLVHRYSAADFESESSYRKWHDRIVHFNQELTKKFQTQDSKPNSTAYVPNDLIQVLMYLRDLVYHSSPVFFDQFVRCLEVWQVDPFDMYIRMVEDIPEHKLDLEYATKCYGLAKLSMIVRLDVDDWPFQKHEQLLQMNRQVFFEYKSYLSECFLNFFADKRSFTRALNLSQYILVDEIESLVLSGLRTALSTRLNRHFKELKLSLNKSKIEFIANLLAYVNRDFDEIEEWTLTNADLDEKIEFMKIAIEYLTRPIEDYLKAFIMGLKTASKDAAANQANSNLTTLLELLSKLRKRTNMNVSFQSILFPNVLDLVNSWGSEIREQTDRAIESDDMERLDGCSYSSSVQNVLEICNAYIRILQSFEWENEHESAQMFAELYRSISDTLINYSNTMFVRIEKDLNSGQLLNFKGESCTCLNNIFKILEYMDQFKTEDLTRYSKILSSKPASISKHAKKVVSVDIRGAENVEDNRGEPLSLYVLISGVISGRTRCILKDYNPEWNEKFQASTEKESGYLRFDLIEKSGILYKSLTYKLRFKDSYGVPMEEKFSLSPNSGRLNVCIQIIVEKNDPLFYVDQAKLEIKKGRDRSIKLFVDRFSEETKDIFTRSYLEESLRRTPATAFVLNHKALNEPEIDKYIDQMQMHMIQELYDNMETECFDAVIAQLWTKILDEAENLVLPRISFLFYKVESRLNKRASGINGILAPSRYRKTDDLEFTRVTEWCLKFKDMFHSPGKILDAQINTIYHDFMEIFKLFQLSVPELKRAYNTTWTAANKHVVKKYVREATESDFSPEVRKMFQTKDLLLRVLIAKNELRFAKLCIEVEQRYERAIKTELECHYMCHNLQTQIDLV</sequence>
<keyword evidence="1" id="KW-0175">Coiled coil</keyword>
<dbReference type="Gene3D" id="1.10.357.50">
    <property type="match status" value="1"/>
</dbReference>
<dbReference type="AlphaFoldDB" id="A0A9P8NTQ4"/>
<protein>
    <recommendedName>
        <fullName evidence="2">MHD1 domain-containing protein</fullName>
    </recommendedName>
</protein>
<evidence type="ECO:0000313" key="3">
    <source>
        <dbReference type="EMBL" id="KAH3659565.1"/>
    </source>
</evidence>
<reference evidence="3" key="1">
    <citation type="journal article" date="2021" name="Open Biol.">
        <title>Shared evolutionary footprints suggest mitochondrial oxidative damage underlies multiple complex I losses in fungi.</title>
        <authorList>
            <person name="Schikora-Tamarit M.A."/>
            <person name="Marcet-Houben M."/>
            <person name="Nosek J."/>
            <person name="Gabaldon T."/>
        </authorList>
    </citation>
    <scope>NUCLEOTIDE SEQUENCE</scope>
    <source>
        <strain evidence="3">NCAIM Y.01608</strain>
    </source>
</reference>
<reference evidence="3" key="2">
    <citation type="submission" date="2021-01" db="EMBL/GenBank/DDBJ databases">
        <authorList>
            <person name="Schikora-Tamarit M.A."/>
        </authorList>
    </citation>
    <scope>NUCLEOTIDE SEQUENCE</scope>
    <source>
        <strain evidence="3">NCAIM Y.01608</strain>
    </source>
</reference>
<gene>
    <name evidence="3" type="ORF">OGATHE_005610</name>
</gene>
<dbReference type="InterPro" id="IPR014770">
    <property type="entry name" value="Munc13_1"/>
</dbReference>
<dbReference type="PANTHER" id="PTHR47263:SF1">
    <property type="entry name" value="C2 DOMAIN PROTEIN (AFU_ORTHOLOGUE AFUA_7G02350)"/>
    <property type="match status" value="1"/>
</dbReference>
<proteinExistence type="predicted"/>
<feature type="domain" description="MHD1" evidence="2">
    <location>
        <begin position="488"/>
        <end position="605"/>
    </location>
</feature>
<comment type="caution">
    <text evidence="3">The sequence shown here is derived from an EMBL/GenBank/DDBJ whole genome shotgun (WGS) entry which is preliminary data.</text>
</comment>
<dbReference type="Proteomes" id="UP000788993">
    <property type="component" value="Unassembled WGS sequence"/>
</dbReference>
<accession>A0A9P8NTQ4</accession>
<dbReference type="PANTHER" id="PTHR47263">
    <property type="entry name" value="ADENYLATE CYCLASE ACTIVATION PROTEIN GIT1"/>
    <property type="match status" value="1"/>
</dbReference>
<name>A0A9P8NTQ4_9ASCO</name>
<evidence type="ECO:0000313" key="4">
    <source>
        <dbReference type="Proteomes" id="UP000788993"/>
    </source>
</evidence>
<evidence type="ECO:0000259" key="2">
    <source>
        <dbReference type="PROSITE" id="PS51258"/>
    </source>
</evidence>
<organism evidence="3 4">
    <name type="scientific">Ogataea polymorpha</name>
    <dbReference type="NCBI Taxonomy" id="460523"/>
    <lineage>
        <taxon>Eukaryota</taxon>
        <taxon>Fungi</taxon>
        <taxon>Dikarya</taxon>
        <taxon>Ascomycota</taxon>
        <taxon>Saccharomycotina</taxon>
        <taxon>Pichiomycetes</taxon>
        <taxon>Pichiales</taxon>
        <taxon>Pichiaceae</taxon>
        <taxon>Ogataea</taxon>
    </lineage>
</organism>
<dbReference type="PROSITE" id="PS51258">
    <property type="entry name" value="MHD1"/>
    <property type="match status" value="1"/>
</dbReference>